<feature type="compositionally biased region" description="Polar residues" evidence="1">
    <location>
        <begin position="139"/>
        <end position="157"/>
    </location>
</feature>
<evidence type="ECO:0000256" key="1">
    <source>
        <dbReference type="SAM" id="MobiDB-lite"/>
    </source>
</evidence>
<keyword evidence="5" id="KW-1185">Reference proteome</keyword>
<gene>
    <name evidence="2" type="ORF">PCANC_11950</name>
    <name evidence="4" type="ORF">PCASD_02070</name>
    <name evidence="3" type="ORF">PCASD_11582</name>
</gene>
<feature type="region of interest" description="Disordered" evidence="1">
    <location>
        <begin position="114"/>
        <end position="161"/>
    </location>
</feature>
<feature type="region of interest" description="Disordered" evidence="1">
    <location>
        <begin position="189"/>
        <end position="234"/>
    </location>
</feature>
<evidence type="ECO:0000313" key="6">
    <source>
        <dbReference type="Proteomes" id="UP000235392"/>
    </source>
</evidence>
<feature type="compositionally biased region" description="Acidic residues" evidence="1">
    <location>
        <begin position="255"/>
        <end position="264"/>
    </location>
</feature>
<dbReference type="Proteomes" id="UP000235392">
    <property type="component" value="Unassembled WGS sequence"/>
</dbReference>
<accession>A0A2N5T393</accession>
<feature type="compositionally biased region" description="Pro residues" evidence="1">
    <location>
        <begin position="44"/>
        <end position="54"/>
    </location>
</feature>
<dbReference type="Proteomes" id="UP000235388">
    <property type="component" value="Unassembled WGS sequence"/>
</dbReference>
<evidence type="ECO:0000313" key="5">
    <source>
        <dbReference type="Proteomes" id="UP000235388"/>
    </source>
</evidence>
<dbReference type="EMBL" id="PGCI01000002">
    <property type="protein sequence ID" value="PLW52128.1"/>
    <property type="molecule type" value="Genomic_DNA"/>
</dbReference>
<evidence type="ECO:0000313" key="3">
    <source>
        <dbReference type="EMBL" id="PLW24447.1"/>
    </source>
</evidence>
<feature type="compositionally biased region" description="Low complexity" evidence="1">
    <location>
        <begin position="207"/>
        <end position="218"/>
    </location>
</feature>
<evidence type="ECO:0000313" key="2">
    <source>
        <dbReference type="EMBL" id="PLW19947.1"/>
    </source>
</evidence>
<comment type="caution">
    <text evidence="2">The sequence shown here is derived from an EMBL/GenBank/DDBJ whole genome shotgun (WGS) entry which is preliminary data.</text>
</comment>
<proteinExistence type="predicted"/>
<reference evidence="5 6" key="1">
    <citation type="submission" date="2017-11" db="EMBL/GenBank/DDBJ databases">
        <title>De novo assembly and phasing of dikaryotic genomes from two isolates of Puccinia coronata f. sp. avenae, the causal agent of oat crown rust.</title>
        <authorList>
            <person name="Miller M.E."/>
            <person name="Zhang Y."/>
            <person name="Omidvar V."/>
            <person name="Sperschneider J."/>
            <person name="Schwessinger B."/>
            <person name="Raley C."/>
            <person name="Palmer J.M."/>
            <person name="Garnica D."/>
            <person name="Upadhyaya N."/>
            <person name="Rathjen J."/>
            <person name="Taylor J.M."/>
            <person name="Park R.F."/>
            <person name="Dodds P.N."/>
            <person name="Hirsch C.D."/>
            <person name="Kianian S.F."/>
            <person name="Figueroa M."/>
        </authorList>
    </citation>
    <scope>NUCLEOTIDE SEQUENCE [LARGE SCALE GENOMIC DNA]</scope>
    <source>
        <strain evidence="2">12NC29</strain>
        <strain evidence="3">12SD80</strain>
    </source>
</reference>
<feature type="compositionally biased region" description="Pro residues" evidence="1">
    <location>
        <begin position="302"/>
        <end position="311"/>
    </location>
</feature>
<organism evidence="2 5">
    <name type="scientific">Puccinia coronata f. sp. avenae</name>
    <dbReference type="NCBI Taxonomy" id="200324"/>
    <lineage>
        <taxon>Eukaryota</taxon>
        <taxon>Fungi</taxon>
        <taxon>Dikarya</taxon>
        <taxon>Basidiomycota</taxon>
        <taxon>Pucciniomycotina</taxon>
        <taxon>Pucciniomycetes</taxon>
        <taxon>Pucciniales</taxon>
        <taxon>Pucciniaceae</taxon>
        <taxon>Puccinia</taxon>
    </lineage>
</organism>
<feature type="compositionally biased region" description="Basic and acidic residues" evidence="1">
    <location>
        <begin position="313"/>
        <end position="337"/>
    </location>
</feature>
<protein>
    <submittedName>
        <fullName evidence="2">Uncharacterized protein</fullName>
    </submittedName>
</protein>
<dbReference type="OrthoDB" id="2505396at2759"/>
<dbReference type="EMBL" id="PGCJ01000805">
    <property type="protein sequence ID" value="PLW19947.1"/>
    <property type="molecule type" value="Genomic_DNA"/>
</dbReference>
<dbReference type="EMBL" id="PGCI01000609">
    <property type="protein sequence ID" value="PLW24447.1"/>
    <property type="molecule type" value="Genomic_DNA"/>
</dbReference>
<dbReference type="AlphaFoldDB" id="A0A2N5T393"/>
<sequence length="358" mass="39624">MGFPFNWPCLCWPSQRKHTQQQDEQQSIHAQPEPEADERTPLIANPPPVTPSPSLPIIDTAQQQADEAAANKIVSQTVKCLVDVYSQAPFPHLKIRGTVPTSDLISDLAQTPAGSSTAWRAYDPPHAPPVDSKVPRYQLSASSDYQSTSTHHGQQAAAQKRSFHSLKTIINHQDRFDSDERDTRLSASLIEQQPDPLTRLSSSATLPESTHTSTQSSEHQPHSRRNSLAPTSCSTQFDTIRTFQTARDDPHLAHDDDDNDDDSQEVTLTSDFPIGNLDTQNQPSPQTTSKPDFVTHLWDQPPEQPTPTPPEDSPEHDSDRTSCHTAEPDHLTDDPKKLAEMISNGFHLTTTGPIIVEL</sequence>
<feature type="compositionally biased region" description="Polar residues" evidence="1">
    <location>
        <begin position="277"/>
        <end position="290"/>
    </location>
</feature>
<evidence type="ECO:0000313" key="4">
    <source>
        <dbReference type="EMBL" id="PLW52128.1"/>
    </source>
</evidence>
<name>A0A2N5T393_9BASI</name>
<feature type="region of interest" description="Disordered" evidence="1">
    <location>
        <begin position="16"/>
        <end position="55"/>
    </location>
</feature>
<feature type="region of interest" description="Disordered" evidence="1">
    <location>
        <begin position="246"/>
        <end position="337"/>
    </location>
</feature>